<reference evidence="1 2" key="1">
    <citation type="journal article" date="2023" name="G3 (Bethesda)">
        <title>A chromosome-length genome assembly and annotation of blackberry (Rubus argutus, cv. 'Hillquist').</title>
        <authorList>
            <person name="Bruna T."/>
            <person name="Aryal R."/>
            <person name="Dudchenko O."/>
            <person name="Sargent D.J."/>
            <person name="Mead D."/>
            <person name="Buti M."/>
            <person name="Cavallini A."/>
            <person name="Hytonen T."/>
            <person name="Andres J."/>
            <person name="Pham M."/>
            <person name="Weisz D."/>
            <person name="Mascagni F."/>
            <person name="Usai G."/>
            <person name="Natali L."/>
            <person name="Bassil N."/>
            <person name="Fernandez G.E."/>
            <person name="Lomsadze A."/>
            <person name="Armour M."/>
            <person name="Olukolu B."/>
            <person name="Poorten T."/>
            <person name="Britton C."/>
            <person name="Davik J."/>
            <person name="Ashrafi H."/>
            <person name="Aiden E.L."/>
            <person name="Borodovsky M."/>
            <person name="Worthington M."/>
        </authorList>
    </citation>
    <scope>NUCLEOTIDE SEQUENCE [LARGE SCALE GENOMIC DNA]</scope>
    <source>
        <strain evidence="1">PI 553951</strain>
    </source>
</reference>
<keyword evidence="2" id="KW-1185">Reference proteome</keyword>
<sequence length="92" mass="9786">MSPEARASFLQPLPSIITTQSPWLFVSDLSAIQSPGLAQLTAGKINPGRPDHKATTPTLAVQFHRGSSHDQNSSSSLVLSSILQSRAPIPLK</sequence>
<dbReference type="AlphaFoldDB" id="A0AAW1YD41"/>
<organism evidence="1 2">
    <name type="scientific">Rubus argutus</name>
    <name type="common">Southern blackberry</name>
    <dbReference type="NCBI Taxonomy" id="59490"/>
    <lineage>
        <taxon>Eukaryota</taxon>
        <taxon>Viridiplantae</taxon>
        <taxon>Streptophyta</taxon>
        <taxon>Embryophyta</taxon>
        <taxon>Tracheophyta</taxon>
        <taxon>Spermatophyta</taxon>
        <taxon>Magnoliopsida</taxon>
        <taxon>eudicotyledons</taxon>
        <taxon>Gunneridae</taxon>
        <taxon>Pentapetalae</taxon>
        <taxon>rosids</taxon>
        <taxon>fabids</taxon>
        <taxon>Rosales</taxon>
        <taxon>Rosaceae</taxon>
        <taxon>Rosoideae</taxon>
        <taxon>Rosoideae incertae sedis</taxon>
        <taxon>Rubus</taxon>
    </lineage>
</organism>
<accession>A0AAW1YD41</accession>
<gene>
    <name evidence="1" type="ORF">M0R45_012035</name>
</gene>
<evidence type="ECO:0000313" key="1">
    <source>
        <dbReference type="EMBL" id="KAK9946578.1"/>
    </source>
</evidence>
<dbReference type="EMBL" id="JBEDUW010000002">
    <property type="protein sequence ID" value="KAK9946578.1"/>
    <property type="molecule type" value="Genomic_DNA"/>
</dbReference>
<protein>
    <submittedName>
        <fullName evidence="1">Uncharacterized protein</fullName>
    </submittedName>
</protein>
<name>A0AAW1YD41_RUBAR</name>
<dbReference type="Proteomes" id="UP001457282">
    <property type="component" value="Unassembled WGS sequence"/>
</dbReference>
<proteinExistence type="predicted"/>
<evidence type="ECO:0000313" key="2">
    <source>
        <dbReference type="Proteomes" id="UP001457282"/>
    </source>
</evidence>
<comment type="caution">
    <text evidence="1">The sequence shown here is derived from an EMBL/GenBank/DDBJ whole genome shotgun (WGS) entry which is preliminary data.</text>
</comment>